<keyword evidence="2" id="KW-0812">Transmembrane</keyword>
<feature type="compositionally biased region" description="Basic and acidic residues" evidence="5">
    <location>
        <begin position="292"/>
        <end position="304"/>
    </location>
</feature>
<dbReference type="GO" id="GO:0016020">
    <property type="term" value="C:membrane"/>
    <property type="evidence" value="ECO:0007669"/>
    <property type="project" value="UniProtKB-SubCell"/>
</dbReference>
<protein>
    <submittedName>
        <fullName evidence="8">Mannosylphosphate transferase</fullName>
    </submittedName>
</protein>
<evidence type="ECO:0000256" key="6">
    <source>
        <dbReference type="SAM" id="SignalP"/>
    </source>
</evidence>
<dbReference type="VEuPathDB" id="FungiDB:BO97DRAFT_347866"/>
<dbReference type="Pfam" id="PF04991">
    <property type="entry name" value="LicD"/>
    <property type="match status" value="2"/>
</dbReference>
<organism evidence="8 9">
    <name type="scientific">Aspergillus homomorphus (strain CBS 101889)</name>
    <dbReference type="NCBI Taxonomy" id="1450537"/>
    <lineage>
        <taxon>Eukaryota</taxon>
        <taxon>Fungi</taxon>
        <taxon>Dikarya</taxon>
        <taxon>Ascomycota</taxon>
        <taxon>Pezizomycotina</taxon>
        <taxon>Eurotiomycetes</taxon>
        <taxon>Eurotiomycetidae</taxon>
        <taxon>Eurotiales</taxon>
        <taxon>Aspergillaceae</taxon>
        <taxon>Aspergillus</taxon>
        <taxon>Aspergillus subgen. Circumdati</taxon>
    </lineage>
</organism>
<feature type="chain" id="PRO_5017399023" evidence="6">
    <location>
        <begin position="23"/>
        <end position="304"/>
    </location>
</feature>
<dbReference type="RefSeq" id="XP_025550277.1">
    <property type="nucleotide sequence ID" value="XM_025691865.1"/>
</dbReference>
<dbReference type="AlphaFoldDB" id="A0A395HUM6"/>
<dbReference type="Proteomes" id="UP000248961">
    <property type="component" value="Unassembled WGS sequence"/>
</dbReference>
<evidence type="ECO:0000256" key="2">
    <source>
        <dbReference type="ARBA" id="ARBA00022692"/>
    </source>
</evidence>
<gene>
    <name evidence="8" type="ORF">BO97DRAFT_347866</name>
</gene>
<dbReference type="InterPro" id="IPR009644">
    <property type="entry name" value="FKTN/MNN4/W02B3.4-1"/>
</dbReference>
<dbReference type="PANTHER" id="PTHR15407:SF28">
    <property type="entry name" value="RIBITOL-5-PHOSPHATE TRANSFERASE FKTN"/>
    <property type="match status" value="1"/>
</dbReference>
<keyword evidence="8" id="KW-0808">Transferase</keyword>
<name>A0A395HUM6_ASPHC</name>
<evidence type="ECO:0000256" key="4">
    <source>
        <dbReference type="ARBA" id="ARBA00023136"/>
    </source>
</evidence>
<feature type="region of interest" description="Disordered" evidence="5">
    <location>
        <begin position="280"/>
        <end position="304"/>
    </location>
</feature>
<dbReference type="InterPro" id="IPR007074">
    <property type="entry name" value="LicD/FKTN/FKRP_NTP_transf"/>
</dbReference>
<dbReference type="GO" id="GO:0016740">
    <property type="term" value="F:transferase activity"/>
    <property type="evidence" value="ECO:0007669"/>
    <property type="project" value="UniProtKB-KW"/>
</dbReference>
<keyword evidence="6" id="KW-0732">Signal</keyword>
<reference evidence="8 9" key="1">
    <citation type="submission" date="2018-02" db="EMBL/GenBank/DDBJ databases">
        <title>The genomes of Aspergillus section Nigri reveals drivers in fungal speciation.</title>
        <authorList>
            <consortium name="DOE Joint Genome Institute"/>
            <person name="Vesth T.C."/>
            <person name="Nybo J."/>
            <person name="Theobald S."/>
            <person name="Brandl J."/>
            <person name="Frisvad J.C."/>
            <person name="Nielsen K.F."/>
            <person name="Lyhne E.K."/>
            <person name="Kogle M.E."/>
            <person name="Kuo A."/>
            <person name="Riley R."/>
            <person name="Clum A."/>
            <person name="Nolan M."/>
            <person name="Lipzen A."/>
            <person name="Salamov A."/>
            <person name="Henrissat B."/>
            <person name="Wiebenga A."/>
            <person name="De vries R.P."/>
            <person name="Grigoriev I.V."/>
            <person name="Mortensen U.H."/>
            <person name="Andersen M.R."/>
            <person name="Baker S.E."/>
        </authorList>
    </citation>
    <scope>NUCLEOTIDE SEQUENCE [LARGE SCALE GENOMIC DNA]</scope>
    <source>
        <strain evidence="8 9">CBS 101889</strain>
    </source>
</reference>
<dbReference type="STRING" id="1450537.A0A395HUM6"/>
<dbReference type="EMBL" id="KZ824290">
    <property type="protein sequence ID" value="RAL11123.1"/>
    <property type="molecule type" value="Genomic_DNA"/>
</dbReference>
<comment type="subcellular location">
    <subcellularLocation>
        <location evidence="1">Membrane</location>
        <topology evidence="1">Single-pass membrane protein</topology>
    </subcellularLocation>
</comment>
<sequence>MKFRGLLAVVWTIGFLATTTTATSSPDSQPGPAIHRTYGKLLNHNDPDPLWEQYGLNRSEEFKYFQEPGNDDILGHYDSRFFTNPVPDEERSLTLTHMIRAYLNFFEDNGLETWIAHGTLLGWWWNGKVMPWDWDIDTQVMEPTLFQLADHYNQTVVQYTAKDENVERKYLVDVNPWARQRNRGQGLNIIDARWIDMGTGLYIDITGLSRLNATNPTEWQCKNLHKYQTEDIYPLRRTTFEGVSAKVPFKYDQVLENEYTKQALTNTHYHNHTFDPDLEEWLLDEPEPEAEQQAKDDKDDRQYE</sequence>
<dbReference type="GO" id="GO:0009100">
    <property type="term" value="P:glycoprotein metabolic process"/>
    <property type="evidence" value="ECO:0007669"/>
    <property type="project" value="UniProtKB-ARBA"/>
</dbReference>
<evidence type="ECO:0000313" key="9">
    <source>
        <dbReference type="Proteomes" id="UP000248961"/>
    </source>
</evidence>
<proteinExistence type="predicted"/>
<evidence type="ECO:0000256" key="1">
    <source>
        <dbReference type="ARBA" id="ARBA00004167"/>
    </source>
</evidence>
<dbReference type="OrthoDB" id="444255at2759"/>
<feature type="compositionally biased region" description="Acidic residues" evidence="5">
    <location>
        <begin position="280"/>
        <end position="290"/>
    </location>
</feature>
<feature type="domain" description="LicD/FKTN/FKRP nucleotidyltransferase" evidence="7">
    <location>
        <begin position="220"/>
        <end position="259"/>
    </location>
</feature>
<evidence type="ECO:0000256" key="3">
    <source>
        <dbReference type="ARBA" id="ARBA00022989"/>
    </source>
</evidence>
<evidence type="ECO:0000313" key="8">
    <source>
        <dbReference type="EMBL" id="RAL11123.1"/>
    </source>
</evidence>
<feature type="signal peptide" evidence="6">
    <location>
        <begin position="1"/>
        <end position="22"/>
    </location>
</feature>
<evidence type="ECO:0000256" key="5">
    <source>
        <dbReference type="SAM" id="MobiDB-lite"/>
    </source>
</evidence>
<keyword evidence="4" id="KW-0472">Membrane</keyword>
<dbReference type="GeneID" id="37196154"/>
<evidence type="ECO:0000259" key="7">
    <source>
        <dbReference type="Pfam" id="PF04991"/>
    </source>
</evidence>
<keyword evidence="3" id="KW-1133">Transmembrane helix</keyword>
<dbReference type="PANTHER" id="PTHR15407">
    <property type="entry name" value="FUKUTIN-RELATED"/>
    <property type="match status" value="1"/>
</dbReference>
<accession>A0A395HUM6</accession>
<feature type="domain" description="LicD/FKTN/FKRP nucleotidyltransferase" evidence="7">
    <location>
        <begin position="107"/>
        <end position="215"/>
    </location>
</feature>
<keyword evidence="9" id="KW-1185">Reference proteome</keyword>